<keyword evidence="2" id="KW-0288">FMN</keyword>
<evidence type="ECO:0000256" key="2">
    <source>
        <dbReference type="ARBA" id="ARBA00022643"/>
    </source>
</evidence>
<comment type="caution">
    <text evidence="4">The sequence shown here is derived from an EMBL/GenBank/DDBJ whole genome shotgun (WGS) entry which is preliminary data.</text>
</comment>
<dbReference type="InterPro" id="IPR029039">
    <property type="entry name" value="Flavoprotein-like_sf"/>
</dbReference>
<reference evidence="4 5" key="1">
    <citation type="submission" date="2020-01" db="EMBL/GenBank/DDBJ databases">
        <title>Whole genome sequence of Heliobacterium gestii DSM 11169.</title>
        <authorList>
            <person name="Kyndt J.A."/>
            <person name="Meyer T.E."/>
        </authorList>
    </citation>
    <scope>NUCLEOTIDE SEQUENCE [LARGE SCALE GENOMIC DNA]</scope>
    <source>
        <strain evidence="4 5">DSM 11169</strain>
    </source>
</reference>
<evidence type="ECO:0000256" key="1">
    <source>
        <dbReference type="ARBA" id="ARBA00022630"/>
    </source>
</evidence>
<evidence type="ECO:0000313" key="5">
    <source>
        <dbReference type="Proteomes" id="UP000471031"/>
    </source>
</evidence>
<proteinExistence type="predicted"/>
<dbReference type="Proteomes" id="UP000471031">
    <property type="component" value="Unassembled WGS sequence"/>
</dbReference>
<organism evidence="4 5">
    <name type="scientific">Heliomicrobium gestii</name>
    <name type="common">Heliobacterium gestii</name>
    <dbReference type="NCBI Taxonomy" id="2699"/>
    <lineage>
        <taxon>Bacteria</taxon>
        <taxon>Bacillati</taxon>
        <taxon>Bacillota</taxon>
        <taxon>Clostridia</taxon>
        <taxon>Eubacteriales</taxon>
        <taxon>Heliobacteriaceae</taxon>
        <taxon>Heliomicrobium</taxon>
    </lineage>
</organism>
<dbReference type="AlphaFoldDB" id="A0A845LFZ7"/>
<keyword evidence="5" id="KW-1185">Reference proteome</keyword>
<dbReference type="InterPro" id="IPR005025">
    <property type="entry name" value="FMN_Rdtase-like_dom"/>
</dbReference>
<evidence type="ECO:0000259" key="3">
    <source>
        <dbReference type="Pfam" id="PF03358"/>
    </source>
</evidence>
<dbReference type="SUPFAM" id="SSF52218">
    <property type="entry name" value="Flavoproteins"/>
    <property type="match status" value="1"/>
</dbReference>
<dbReference type="Pfam" id="PF03358">
    <property type="entry name" value="FMN_red"/>
    <property type="match status" value="1"/>
</dbReference>
<dbReference type="OrthoDB" id="9790975at2"/>
<dbReference type="EMBL" id="WXEX01000001">
    <property type="protein sequence ID" value="MZP41776.1"/>
    <property type="molecule type" value="Genomic_DNA"/>
</dbReference>
<dbReference type="GO" id="GO:0016491">
    <property type="term" value="F:oxidoreductase activity"/>
    <property type="evidence" value="ECO:0007669"/>
    <property type="project" value="InterPro"/>
</dbReference>
<keyword evidence="1" id="KW-0285">Flavoprotein</keyword>
<dbReference type="RefSeq" id="WP_161260344.1">
    <property type="nucleotide sequence ID" value="NZ_JAFBDC010000001.1"/>
</dbReference>
<evidence type="ECO:0000313" key="4">
    <source>
        <dbReference type="EMBL" id="MZP41776.1"/>
    </source>
</evidence>
<protein>
    <submittedName>
        <fullName evidence="4">Flavodoxin family protein</fullName>
    </submittedName>
</protein>
<dbReference type="InterPro" id="IPR051796">
    <property type="entry name" value="ISF_SsuE-like"/>
</dbReference>
<dbReference type="Gene3D" id="3.40.50.360">
    <property type="match status" value="1"/>
</dbReference>
<name>A0A845LFZ7_HELGE</name>
<gene>
    <name evidence="4" type="ORF">GTO89_01860</name>
</gene>
<feature type="domain" description="NADPH-dependent FMN reductase-like" evidence="3">
    <location>
        <begin position="1"/>
        <end position="154"/>
    </location>
</feature>
<accession>A0A845LFZ7</accession>
<dbReference type="PANTHER" id="PTHR43278">
    <property type="entry name" value="NAD(P)H-DEPENDENT FMN-CONTAINING OXIDOREDUCTASE YWQN-RELATED"/>
    <property type="match status" value="1"/>
</dbReference>
<dbReference type="PANTHER" id="PTHR43278:SF1">
    <property type="entry name" value="IRON-SULFUR FLAVOPROTEIN MJ1083"/>
    <property type="match status" value="1"/>
</dbReference>
<sequence>MKIVLVNGSPNRAGNTAALLDAAAAEIVKAGAAVSRIDVAEALASARWPFCTACSNPCSGACFTGTALEEAYDAIAGADGVLIGSPVYFGTVSAQLKAFFDKTRQVRGKKAWFGLPGGAVTCGASRFGGQETTVRAIHDMMLVQGMTLVGDGYLENDCGHFGASAQKPAAADADGLKRAGILGRRIVEAARALARKG</sequence>